<keyword evidence="3" id="KW-1185">Reference proteome</keyword>
<accession>A0ABY3D5T2</accession>
<dbReference type="SUPFAM" id="SSF52266">
    <property type="entry name" value="SGNH hydrolase"/>
    <property type="match status" value="1"/>
</dbReference>
<dbReference type="Proteomes" id="UP001165882">
    <property type="component" value="Unassembled WGS sequence"/>
</dbReference>
<protein>
    <submittedName>
        <fullName evidence="2">Uncharacterized protein</fullName>
    </submittedName>
</protein>
<reference evidence="2 3" key="1">
    <citation type="journal article" date="2019" name="Biocontrol Sci. Technol.">
        <title>Pseudomonas putida strain B2017 produced as technical grade active ingredient controls fungal and bacterial crop diseases.</title>
        <authorList>
            <person name="Oliver C."/>
            <person name="Hernandez I."/>
            <person name="Caminal M."/>
            <person name="Lara J.M."/>
            <person name="Fernandez C."/>
        </authorList>
    </citation>
    <scope>NUCLEOTIDE SEQUENCE [LARGE SCALE GENOMIC DNA]</scope>
    <source>
        <strain evidence="2 3">B2017</strain>
    </source>
</reference>
<dbReference type="Gene3D" id="3.40.50.1110">
    <property type="entry name" value="SGNH hydrolase"/>
    <property type="match status" value="1"/>
</dbReference>
<comment type="caution">
    <text evidence="2">The sequence shown here is derived from an EMBL/GenBank/DDBJ whole genome shotgun (WGS) entry which is preliminary data.</text>
</comment>
<evidence type="ECO:0000256" key="1">
    <source>
        <dbReference type="SAM" id="MobiDB-lite"/>
    </source>
</evidence>
<dbReference type="RefSeq" id="WP_143999705.1">
    <property type="nucleotide sequence ID" value="NZ_QWEF01000001.1"/>
</dbReference>
<evidence type="ECO:0000313" key="3">
    <source>
        <dbReference type="Proteomes" id="UP001165882"/>
    </source>
</evidence>
<organism evidence="2 3">
    <name type="scientific">Pseudomonas alloputida</name>
    <dbReference type="NCBI Taxonomy" id="1940621"/>
    <lineage>
        <taxon>Bacteria</taxon>
        <taxon>Pseudomonadati</taxon>
        <taxon>Pseudomonadota</taxon>
        <taxon>Gammaproteobacteria</taxon>
        <taxon>Pseudomonadales</taxon>
        <taxon>Pseudomonadaceae</taxon>
        <taxon>Pseudomonas</taxon>
    </lineage>
</organism>
<dbReference type="InterPro" id="IPR036514">
    <property type="entry name" value="SGNH_hydro_sf"/>
</dbReference>
<feature type="region of interest" description="Disordered" evidence="1">
    <location>
        <begin position="575"/>
        <end position="602"/>
    </location>
</feature>
<sequence length="636" mass="69415">MSGAEDLARLTQTIDTTNELLLSEEIKMVDVGGGTLRPTNAKVLADLSTQMSGALIYTSTALGLAGTVSGGYFSVLAADASDYLILYRNEAGVAVEKKRYPSSQALSEVQDVIRQIEAEESDAFSFEDEFRYILMRLLRDGTLDLLGGQLRNNGDGLEVSDPNGFIVARFGSLSSFVNGLTFQPTEEEGIEFSDENRFIVGRIAAGTAYFGLPAAQGALTPVAEALLDQQIRTYFKQVLGYGQSLARGYFAKPAISTVQEYQNVMMASGVKSRPGDPDYTPDIFAPLVESDFGDEGETPVSALCNGLVRRAVADGELEADWIMVGAATGRGGRSVEQLSAAPLGEGYYEKTIQTVRDGLAAATKLGKTYSVWAYTWDQGESNYTTTVSTKSAYQYAEYMMAIFDGMTREIVGITGQKFRPYLFTYQVAAHRKYDLDNMSIALAQWRLSRKRTDVVLAAPAYIFPTVEDVLHLTNEASWLLGEYRSRAMYETMVRRSGKWRPLEPVSVDWKSQAIDIKFHVPRGELVLDNAMAASTVNFGFDIRENGSLVTDLISAVSVTAFDTVRISLSRAAAPDSTLSYGRGRPTDPKASGPATGARGNLRDTHGLYDQVQSPLGNTFALHNACVMFEFNRSTGF</sequence>
<evidence type="ECO:0000313" key="2">
    <source>
        <dbReference type="EMBL" id="TRZ60064.1"/>
    </source>
</evidence>
<dbReference type="EMBL" id="QWEF01000001">
    <property type="protein sequence ID" value="TRZ60064.1"/>
    <property type="molecule type" value="Genomic_DNA"/>
</dbReference>
<gene>
    <name evidence="2" type="ORF">DZA28_08845</name>
</gene>
<name>A0ABY3D5T2_9PSED</name>
<proteinExistence type="predicted"/>